<dbReference type="KEGG" id="rer:RER_40260"/>
<dbReference type="Proteomes" id="UP000002204">
    <property type="component" value="Chromosome"/>
</dbReference>
<evidence type="ECO:0000313" key="2">
    <source>
        <dbReference type="Proteomes" id="UP000002204"/>
    </source>
</evidence>
<dbReference type="HOGENOM" id="CLU_157210_1_0_11"/>
<sequence length="112" mass="11973">MSEISDVFFLDAGIAARLHDACDVLHAELQAMIVKAIELGTIDAFGTLVSGQALQTKFEQKAVGGPDALLDVLKSHVEAVKSMQAQFQACIDNALDQESSNVSTLRSIDQPN</sequence>
<dbReference type="AlphaFoldDB" id="C1A299"/>
<proteinExistence type="predicted"/>
<dbReference type="EMBL" id="AP008957">
    <property type="protein sequence ID" value="BAH34734.1"/>
    <property type="molecule type" value="Genomic_DNA"/>
</dbReference>
<dbReference type="PATRIC" id="fig|234621.6.peg.4559"/>
<reference evidence="1 2" key="2">
    <citation type="journal article" date="2006" name="Environ. Microbiol.">
        <title>Sequence analysis of three plasmids harboured in Rhodococcus erythropolis strain PR4.</title>
        <authorList>
            <person name="Sekine M."/>
            <person name="Tanikawa S."/>
            <person name="Omata S."/>
            <person name="Saito M."/>
            <person name="Fujisawa T."/>
            <person name="Tsukatani N."/>
            <person name="Tajima T."/>
            <person name="Sekigawa T."/>
            <person name="Kosugi H."/>
            <person name="Matsuo Y."/>
            <person name="Nishiko R."/>
            <person name="Imamura K."/>
            <person name="Ito M."/>
            <person name="Narita H."/>
            <person name="Tago S."/>
            <person name="Fujita N."/>
            <person name="Harayama S."/>
        </authorList>
    </citation>
    <scope>NUCLEOTIDE SEQUENCE [LARGE SCALE GENOMIC DNA]</scope>
    <source>
        <strain evidence="2">PR4 / NBRC 100887</strain>
    </source>
</reference>
<protein>
    <submittedName>
        <fullName evidence="1">Uncharacterized protein</fullName>
    </submittedName>
</protein>
<evidence type="ECO:0000313" key="1">
    <source>
        <dbReference type="EMBL" id="BAH34734.1"/>
    </source>
</evidence>
<name>C1A299_RHOE4</name>
<organism evidence="1 2">
    <name type="scientific">Rhodococcus erythropolis (strain PR4 / NBRC 100887)</name>
    <dbReference type="NCBI Taxonomy" id="234621"/>
    <lineage>
        <taxon>Bacteria</taxon>
        <taxon>Bacillati</taxon>
        <taxon>Actinomycetota</taxon>
        <taxon>Actinomycetes</taxon>
        <taxon>Mycobacteriales</taxon>
        <taxon>Nocardiaceae</taxon>
        <taxon>Rhodococcus</taxon>
        <taxon>Rhodococcus erythropolis group</taxon>
    </lineage>
</organism>
<gene>
    <name evidence="1" type="ordered locus">RER_40260</name>
</gene>
<dbReference type="RefSeq" id="WP_020908372.1">
    <property type="nucleotide sequence ID" value="NC_012490.1"/>
</dbReference>
<reference evidence="2" key="1">
    <citation type="submission" date="2005-03" db="EMBL/GenBank/DDBJ databases">
        <title>Comparison of the complete genome sequences of Rhodococcus erythropolis PR4 and Rhodococcus opacus B4.</title>
        <authorList>
            <person name="Takarada H."/>
            <person name="Sekine M."/>
            <person name="Hosoyama A."/>
            <person name="Yamada R."/>
            <person name="Fujisawa T."/>
            <person name="Omata S."/>
            <person name="Shimizu A."/>
            <person name="Tsukatani N."/>
            <person name="Tanikawa S."/>
            <person name="Fujita N."/>
            <person name="Harayama S."/>
        </authorList>
    </citation>
    <scope>NUCLEOTIDE SEQUENCE [LARGE SCALE GENOMIC DNA]</scope>
    <source>
        <strain evidence="2">PR4 / NBRC 100887</strain>
    </source>
</reference>
<accession>C1A299</accession>